<name>A0ABR6W9D1_9BACT</name>
<dbReference type="Proteomes" id="UP000700732">
    <property type="component" value="Unassembled WGS sequence"/>
</dbReference>
<evidence type="ECO:0000313" key="3">
    <source>
        <dbReference type="Proteomes" id="UP000700732"/>
    </source>
</evidence>
<dbReference type="EMBL" id="VFIA01000017">
    <property type="protein sequence ID" value="MBC3792566.1"/>
    <property type="molecule type" value="Genomic_DNA"/>
</dbReference>
<gene>
    <name evidence="2" type="ORF">FH603_3080</name>
</gene>
<feature type="compositionally biased region" description="Basic and acidic residues" evidence="1">
    <location>
        <begin position="8"/>
        <end position="25"/>
    </location>
</feature>
<proteinExistence type="predicted"/>
<feature type="region of interest" description="Disordered" evidence="1">
    <location>
        <begin position="1"/>
        <end position="25"/>
    </location>
</feature>
<keyword evidence="3" id="KW-1185">Reference proteome</keyword>
<comment type="caution">
    <text evidence="2">The sequence shown here is derived from an EMBL/GenBank/DDBJ whole genome shotgun (WGS) entry which is preliminary data.</text>
</comment>
<accession>A0ABR6W9D1</accession>
<sequence>MLHPSKQQKVDQEARQERKNSSDHKIDAPDYVFRFFLRADGNSTLFRMSR</sequence>
<reference evidence="2 3" key="1">
    <citation type="submission" date="2019-06" db="EMBL/GenBank/DDBJ databases">
        <title>Spirosoma utsteinense sp. nov. isolated from Antarctic ice-free soils.</title>
        <authorList>
            <person name="Tahon G."/>
        </authorList>
    </citation>
    <scope>NUCLEOTIDE SEQUENCE [LARGE SCALE GENOMIC DNA]</scope>
    <source>
        <strain evidence="2 3">LMG 31447</strain>
    </source>
</reference>
<evidence type="ECO:0000256" key="1">
    <source>
        <dbReference type="SAM" id="MobiDB-lite"/>
    </source>
</evidence>
<organism evidence="2 3">
    <name type="scientific">Spirosoma utsteinense</name>
    <dbReference type="NCBI Taxonomy" id="2585773"/>
    <lineage>
        <taxon>Bacteria</taxon>
        <taxon>Pseudomonadati</taxon>
        <taxon>Bacteroidota</taxon>
        <taxon>Cytophagia</taxon>
        <taxon>Cytophagales</taxon>
        <taxon>Cytophagaceae</taxon>
        <taxon>Spirosoma</taxon>
    </lineage>
</organism>
<evidence type="ECO:0000313" key="2">
    <source>
        <dbReference type="EMBL" id="MBC3792566.1"/>
    </source>
</evidence>
<protein>
    <submittedName>
        <fullName evidence="2">Uncharacterized protein</fullName>
    </submittedName>
</protein>